<name>A0A399Q6F0_9MICO</name>
<evidence type="ECO:0000313" key="1">
    <source>
        <dbReference type="EMBL" id="RIJ12727.1"/>
    </source>
</evidence>
<gene>
    <name evidence="1" type="ORF">DZF93_15100</name>
</gene>
<sequence length="47" mass="5377">RSVWLHPAERWHDPATAHGGAHDELRARIRDELRALARDDAVEVRAP</sequence>
<dbReference type="Proteomes" id="UP000266634">
    <property type="component" value="Unassembled WGS sequence"/>
</dbReference>
<organism evidence="1 2">
    <name type="scientific">Clavibacter michiganensis subsp. insidiosus</name>
    <dbReference type="NCBI Taxonomy" id="33014"/>
    <lineage>
        <taxon>Bacteria</taxon>
        <taxon>Bacillati</taxon>
        <taxon>Actinomycetota</taxon>
        <taxon>Actinomycetes</taxon>
        <taxon>Micrococcales</taxon>
        <taxon>Microbacteriaceae</taxon>
        <taxon>Clavibacter</taxon>
    </lineage>
</organism>
<keyword evidence="1" id="KW-0378">Hydrolase</keyword>
<dbReference type="EMBL" id="QWEA01000847">
    <property type="protein sequence ID" value="RIJ12727.1"/>
    <property type="molecule type" value="Genomic_DNA"/>
</dbReference>
<reference evidence="1 2" key="1">
    <citation type="submission" date="2018-08" db="EMBL/GenBank/DDBJ databases">
        <title>Genome Sequence of Clavibacter michiganensis Subspecies type strains, and the Atypical Peach-Colored Strains Isolated from Tomato.</title>
        <authorList>
            <person name="Osdaghi E."/>
            <person name="Portier P."/>
            <person name="Briand M."/>
            <person name="Jacques M.-A."/>
        </authorList>
    </citation>
    <scope>NUCLEOTIDE SEQUENCE [LARGE SCALE GENOMIC DNA]</scope>
    <source>
        <strain evidence="1 2">CFBP 6488</strain>
    </source>
</reference>
<feature type="non-terminal residue" evidence="1">
    <location>
        <position position="1"/>
    </location>
</feature>
<evidence type="ECO:0000313" key="2">
    <source>
        <dbReference type="Proteomes" id="UP000266634"/>
    </source>
</evidence>
<comment type="caution">
    <text evidence="1">The sequence shown here is derived from an EMBL/GenBank/DDBJ whole genome shotgun (WGS) entry which is preliminary data.</text>
</comment>
<dbReference type="AlphaFoldDB" id="A0A399Q6F0"/>
<dbReference type="GO" id="GO:0016787">
    <property type="term" value="F:hydrolase activity"/>
    <property type="evidence" value="ECO:0007669"/>
    <property type="project" value="UniProtKB-KW"/>
</dbReference>
<accession>A0A399Q6F0</accession>
<proteinExistence type="predicted"/>
<protein>
    <submittedName>
        <fullName evidence="1">Diadenosine tetraphosphate hydrolase</fullName>
    </submittedName>
</protein>